<name>A0A0J8QSB1_COCIT</name>
<proteinExistence type="predicted"/>
<reference evidence="2" key="1">
    <citation type="journal article" date="2010" name="Genome Res.">
        <title>Population genomic sequencing of Coccidioides fungi reveals recent hybridization and transposon control.</title>
        <authorList>
            <person name="Neafsey D.E."/>
            <person name="Barker B.M."/>
            <person name="Sharpton T.J."/>
            <person name="Stajich J.E."/>
            <person name="Park D.J."/>
            <person name="Whiston E."/>
            <person name="Hung C.-Y."/>
            <person name="McMahan C."/>
            <person name="White J."/>
            <person name="Sykes S."/>
            <person name="Heiman D."/>
            <person name="Young S."/>
            <person name="Zeng Q."/>
            <person name="Abouelleil A."/>
            <person name="Aftuck L."/>
            <person name="Bessette D."/>
            <person name="Brown A."/>
            <person name="FitzGerald M."/>
            <person name="Lui A."/>
            <person name="Macdonald J.P."/>
            <person name="Priest M."/>
            <person name="Orbach M.J."/>
            <person name="Galgiani J.N."/>
            <person name="Kirkland T.N."/>
            <person name="Cole G.T."/>
            <person name="Birren B.W."/>
            <person name="Henn M.R."/>
            <person name="Taylor J.W."/>
            <person name="Rounsley S.D."/>
        </authorList>
    </citation>
    <scope>NUCLEOTIDE SEQUENCE [LARGE SCALE GENOMIC DNA]</scope>
    <source>
        <strain evidence="2">RMSCC 3703</strain>
    </source>
</reference>
<evidence type="ECO:0000313" key="1">
    <source>
        <dbReference type="EMBL" id="KMU74965.1"/>
    </source>
</evidence>
<evidence type="ECO:0000313" key="2">
    <source>
        <dbReference type="Proteomes" id="UP000054559"/>
    </source>
</evidence>
<gene>
    <name evidence="1" type="ORF">CISG_00894</name>
</gene>
<accession>A0A0J8QSB1</accession>
<dbReference type="AlphaFoldDB" id="A0A0J8QSB1"/>
<sequence length="61" mass="6852">MIGCTTWTTHTHTQEAKKRFAGAEWKLSRQQQVVVDSLNECAALVQKIALEPQFPSTHDIA</sequence>
<protein>
    <submittedName>
        <fullName evidence="1">Uncharacterized protein</fullName>
    </submittedName>
</protein>
<dbReference type="EMBL" id="DS268119">
    <property type="protein sequence ID" value="KMU74965.1"/>
    <property type="molecule type" value="Genomic_DNA"/>
</dbReference>
<organism evidence="1 2">
    <name type="scientific">Coccidioides immitis RMSCC 3703</name>
    <dbReference type="NCBI Taxonomy" id="454286"/>
    <lineage>
        <taxon>Eukaryota</taxon>
        <taxon>Fungi</taxon>
        <taxon>Dikarya</taxon>
        <taxon>Ascomycota</taxon>
        <taxon>Pezizomycotina</taxon>
        <taxon>Eurotiomycetes</taxon>
        <taxon>Eurotiomycetidae</taxon>
        <taxon>Onygenales</taxon>
        <taxon>Onygenaceae</taxon>
        <taxon>Coccidioides</taxon>
    </lineage>
</organism>
<dbReference type="Proteomes" id="UP000054559">
    <property type="component" value="Unassembled WGS sequence"/>
</dbReference>